<evidence type="ECO:0000256" key="1">
    <source>
        <dbReference type="SAM" id="Coils"/>
    </source>
</evidence>
<comment type="caution">
    <text evidence="4">The sequence shown here is derived from an EMBL/GenBank/DDBJ whole genome shotgun (WGS) entry which is preliminary data.</text>
</comment>
<feature type="compositionally biased region" description="Polar residues" evidence="2">
    <location>
        <begin position="137"/>
        <end position="162"/>
    </location>
</feature>
<feature type="coiled-coil region" evidence="1">
    <location>
        <begin position="328"/>
        <end position="355"/>
    </location>
</feature>
<feature type="transmembrane region" description="Helical" evidence="3">
    <location>
        <begin position="428"/>
        <end position="451"/>
    </location>
</feature>
<dbReference type="Proteomes" id="UP000315783">
    <property type="component" value="Unassembled WGS sequence"/>
</dbReference>
<sequence>MTEKAINDKDSSNCTAWEKALLPDNFDFDVIKVFVRNKPGSSILLNSSQASRKFYESDVGNALCFAIDQNTLSELAMPYLAFETHKVLDMWRDPDCRRGRNSELDNPKRDLSFPSLTLDEFCYQSLPKKAIERRNNDQATMSVRLNEPSLPTTSKATPQSSSEKGTLIVVKQAWIWQMKDVLLISGCRSDSELRGPRANRSKSKSRRIGMLLTDLSLAPQGPEHMRRADELFLKFEQAILNVSADVEKYVRDVSINAINIDIERKCLHVIIDIQDELSMVKRVILQQEKIWKTFAKKAWPMYWVAGQEETMAIPNDEHKKSFEEWEFIAGAQTTFKEYYQRIEQLDEDAQRVERSITLMLDLKSKHANLQIANSSAMMSAVVVGFTVVTIIFTPMSYMASLFAVPITSLQRHQDPSFFSNETGVYHPIYVAKATCSAVIATICFACFGMWLSLECLGIRIIQTILKFVNDLCSRVLATPQCPGAAHALSFDVFKKRRKSKDDADEEKGHHTH</sequence>
<dbReference type="OrthoDB" id="341259at2759"/>
<reference evidence="4 5" key="1">
    <citation type="journal article" date="2019" name="Appl. Microbiol. Biotechnol.">
        <title>Genome sequence of Isaria javanica and comparative genome analysis insights into family S53 peptidase evolution in fungal entomopathogens.</title>
        <authorList>
            <person name="Lin R."/>
            <person name="Zhang X."/>
            <person name="Xin B."/>
            <person name="Zou M."/>
            <person name="Gao Y."/>
            <person name="Qin F."/>
            <person name="Hu Q."/>
            <person name="Xie B."/>
            <person name="Cheng X."/>
        </authorList>
    </citation>
    <scope>NUCLEOTIDE SEQUENCE [LARGE SCALE GENOMIC DNA]</scope>
    <source>
        <strain evidence="4 5">IJ1G</strain>
    </source>
</reference>
<dbReference type="EMBL" id="SPUK01000004">
    <property type="protein sequence ID" value="TQV98196.1"/>
    <property type="molecule type" value="Genomic_DNA"/>
</dbReference>
<feature type="region of interest" description="Disordered" evidence="2">
    <location>
        <begin position="133"/>
        <end position="162"/>
    </location>
</feature>
<evidence type="ECO:0008006" key="6">
    <source>
        <dbReference type="Google" id="ProtNLM"/>
    </source>
</evidence>
<evidence type="ECO:0000256" key="2">
    <source>
        <dbReference type="SAM" id="MobiDB-lite"/>
    </source>
</evidence>
<evidence type="ECO:0000313" key="4">
    <source>
        <dbReference type="EMBL" id="TQV98196.1"/>
    </source>
</evidence>
<evidence type="ECO:0000256" key="3">
    <source>
        <dbReference type="SAM" id="Phobius"/>
    </source>
</evidence>
<keyword evidence="1" id="KW-0175">Coiled coil</keyword>
<dbReference type="AlphaFoldDB" id="A0A545W3R2"/>
<keyword evidence="3" id="KW-0812">Transmembrane</keyword>
<keyword evidence="3" id="KW-0472">Membrane</keyword>
<name>A0A545W3R2_9HYPO</name>
<feature type="transmembrane region" description="Helical" evidence="3">
    <location>
        <begin position="380"/>
        <end position="408"/>
    </location>
</feature>
<keyword evidence="3" id="KW-1133">Transmembrane helix</keyword>
<gene>
    <name evidence="4" type="ORF">IF1G_03939</name>
</gene>
<accession>A0A545W3R2</accession>
<evidence type="ECO:0000313" key="5">
    <source>
        <dbReference type="Proteomes" id="UP000315783"/>
    </source>
</evidence>
<keyword evidence="5" id="KW-1185">Reference proteome</keyword>
<protein>
    <recommendedName>
        <fullName evidence="6">Ankyrin repeat protein</fullName>
    </recommendedName>
</protein>
<proteinExistence type="predicted"/>
<organism evidence="4 5">
    <name type="scientific">Cordyceps javanica</name>
    <dbReference type="NCBI Taxonomy" id="43265"/>
    <lineage>
        <taxon>Eukaryota</taxon>
        <taxon>Fungi</taxon>
        <taxon>Dikarya</taxon>
        <taxon>Ascomycota</taxon>
        <taxon>Pezizomycotina</taxon>
        <taxon>Sordariomycetes</taxon>
        <taxon>Hypocreomycetidae</taxon>
        <taxon>Hypocreales</taxon>
        <taxon>Cordycipitaceae</taxon>
        <taxon>Cordyceps</taxon>
    </lineage>
</organism>